<feature type="domain" description="TadE-like" evidence="2">
    <location>
        <begin position="12"/>
        <end position="54"/>
    </location>
</feature>
<keyword evidence="1" id="KW-0472">Membrane</keyword>
<organism evidence="3 4">
    <name type="scientific">Albidiferax ferrireducens (strain ATCC BAA-621 / DSM 15236 / T118)</name>
    <name type="common">Rhodoferax ferrireducens</name>
    <dbReference type="NCBI Taxonomy" id="338969"/>
    <lineage>
        <taxon>Bacteria</taxon>
        <taxon>Pseudomonadati</taxon>
        <taxon>Pseudomonadota</taxon>
        <taxon>Betaproteobacteria</taxon>
        <taxon>Burkholderiales</taxon>
        <taxon>Comamonadaceae</taxon>
        <taxon>Rhodoferax</taxon>
    </lineage>
</organism>
<dbReference type="Proteomes" id="UP000008332">
    <property type="component" value="Chromosome"/>
</dbReference>
<evidence type="ECO:0000259" key="2">
    <source>
        <dbReference type="Pfam" id="PF07811"/>
    </source>
</evidence>
<proteinExistence type="predicted"/>
<dbReference type="InterPro" id="IPR012495">
    <property type="entry name" value="TadE-like_dom"/>
</dbReference>
<evidence type="ECO:0000256" key="1">
    <source>
        <dbReference type="SAM" id="Phobius"/>
    </source>
</evidence>
<dbReference type="STRING" id="338969.Rfer_0797"/>
<feature type="transmembrane region" description="Helical" evidence="1">
    <location>
        <begin position="12"/>
        <end position="32"/>
    </location>
</feature>
<sequence>MNTSNFPSRQRGVAAVEFAIVSSLLFTVLFGVMEMGRLLWTWNAAVEATRYGARLAVVCDLNDSHIKSRMISRLPSLANGNIVVTYLNPPNADNTCTAATCKAVRVSLTGYTHNTIIPFVPLSLTLPPFGTTLRKEFMSSTSNEVCQ</sequence>
<dbReference type="Pfam" id="PF07811">
    <property type="entry name" value="TadE"/>
    <property type="match status" value="1"/>
</dbReference>
<evidence type="ECO:0000313" key="4">
    <source>
        <dbReference type="Proteomes" id="UP000008332"/>
    </source>
</evidence>
<protein>
    <submittedName>
        <fullName evidence="3">TadE-like</fullName>
    </submittedName>
</protein>
<gene>
    <name evidence="3" type="ordered locus">Rfer_0797</name>
</gene>
<dbReference type="KEGG" id="rfr:Rfer_0797"/>
<accession>Q220K6</accession>
<dbReference type="AlphaFoldDB" id="Q220K6"/>
<reference evidence="4" key="1">
    <citation type="submission" date="2006-02" db="EMBL/GenBank/DDBJ databases">
        <title>Complete sequence of chromosome of Rhodoferax ferrireducens DSM 15236.</title>
        <authorList>
            <person name="Copeland A."/>
            <person name="Lucas S."/>
            <person name="Lapidus A."/>
            <person name="Barry K."/>
            <person name="Detter J.C."/>
            <person name="Glavina del Rio T."/>
            <person name="Hammon N."/>
            <person name="Israni S."/>
            <person name="Pitluck S."/>
            <person name="Brettin T."/>
            <person name="Bruce D."/>
            <person name="Han C."/>
            <person name="Tapia R."/>
            <person name="Gilna P."/>
            <person name="Kiss H."/>
            <person name="Schmutz J."/>
            <person name="Larimer F."/>
            <person name="Land M."/>
            <person name="Kyrpides N."/>
            <person name="Ivanova N."/>
            <person name="Richardson P."/>
        </authorList>
    </citation>
    <scope>NUCLEOTIDE SEQUENCE [LARGE SCALE GENOMIC DNA]</scope>
    <source>
        <strain evidence="4">ATCC BAA-621 / DSM 15236 / T118</strain>
    </source>
</reference>
<dbReference type="RefSeq" id="WP_011463120.1">
    <property type="nucleotide sequence ID" value="NC_007908.1"/>
</dbReference>
<keyword evidence="1" id="KW-0812">Transmembrane</keyword>
<dbReference type="HOGENOM" id="CLU_136271_1_0_4"/>
<name>Q220K6_ALBFT</name>
<keyword evidence="4" id="KW-1185">Reference proteome</keyword>
<dbReference type="OrthoDB" id="5397339at2"/>
<keyword evidence="1" id="KW-1133">Transmembrane helix</keyword>
<evidence type="ECO:0000313" key="3">
    <source>
        <dbReference type="EMBL" id="ABD68547.1"/>
    </source>
</evidence>
<dbReference type="EMBL" id="CP000267">
    <property type="protein sequence ID" value="ABD68547.1"/>
    <property type="molecule type" value="Genomic_DNA"/>
</dbReference>
<dbReference type="eggNOG" id="COG4961">
    <property type="taxonomic scope" value="Bacteria"/>
</dbReference>